<evidence type="ECO:0000256" key="4">
    <source>
        <dbReference type="ARBA" id="ARBA00022801"/>
    </source>
</evidence>
<sequence length="454" mass="49332">MRGPFEIMKTFSQLKKGLAGVACGLALFTGGVFTANTINPTAHVSAATISNLKENEIDLKVKSAVAIDAKTGQILYAKNADQKRETASMSKLMTIYLVLDAIDNKKLSWDQKISPSKGAVKVSQNTNYSNVPLKEDHEYTVRDLYRATVIYSANGAAMALGDQIGGTQQKFIDMMSSEAKKMGIKDAEFYTANGLDNGDVGQDKYKGAPDSAANKMSATGMAILSQKLLADHPEVLKTTSIKEAKFDNGDTKTDMPNWNWMLKGLTKSYSALPVDGLKTGTSDAAGANFAGTVHKDGHRVITIVMGARHKNDEDTSRFEETQKLMSYVYNNYTYTNVKSGLNFKKGSKLPVYHGKELTVPTKTRGTSHLWLENDIDSNSIAGQVTGNKKLYKKDGLEAPIKKGQKVGTYELTVKGQKTPFIDGSDGIKTTAVASKADKKANIFVTGWRAIKGLF</sequence>
<evidence type="ECO:0000313" key="13">
    <source>
        <dbReference type="Proteomes" id="UP000051886"/>
    </source>
</evidence>
<feature type="binding site" evidence="9">
    <location>
        <position position="278"/>
    </location>
    <ligand>
        <name>substrate</name>
    </ligand>
</feature>
<dbReference type="PATRIC" id="fig|449659.4.peg.1111"/>
<evidence type="ECO:0000256" key="8">
    <source>
        <dbReference type="PIRSR" id="PIRSR618044-1"/>
    </source>
</evidence>
<dbReference type="EMBL" id="JQCN01000070">
    <property type="protein sequence ID" value="KRN95652.1"/>
    <property type="molecule type" value="Genomic_DNA"/>
</dbReference>
<protein>
    <submittedName>
        <fullName evidence="12">D-alanyl-D-alanine carboxypeptidase</fullName>
    </submittedName>
</protein>
<feature type="active site" description="Acyl-ester intermediate" evidence="8">
    <location>
        <position position="88"/>
    </location>
</feature>
<dbReference type="InterPro" id="IPR012338">
    <property type="entry name" value="Beta-lactam/transpept-like"/>
</dbReference>
<dbReference type="GO" id="GO:0006508">
    <property type="term" value="P:proteolysis"/>
    <property type="evidence" value="ECO:0007669"/>
    <property type="project" value="InterPro"/>
</dbReference>
<evidence type="ECO:0000313" key="12">
    <source>
        <dbReference type="EMBL" id="KRN95652.1"/>
    </source>
</evidence>
<comment type="caution">
    <text evidence="12">The sequence shown here is derived from an EMBL/GenBank/DDBJ whole genome shotgun (WGS) entry which is preliminary data.</text>
</comment>
<evidence type="ECO:0000256" key="1">
    <source>
        <dbReference type="ARBA" id="ARBA00003217"/>
    </source>
</evidence>
<proteinExistence type="inferred from homology"/>
<keyword evidence="13" id="KW-1185">Reference proteome</keyword>
<dbReference type="GO" id="GO:0009002">
    <property type="term" value="F:serine-type D-Ala-D-Ala carboxypeptidase activity"/>
    <property type="evidence" value="ECO:0007669"/>
    <property type="project" value="InterPro"/>
</dbReference>
<reference evidence="12 13" key="1">
    <citation type="journal article" date="2015" name="Genome Announc.">
        <title>Expanding the biotechnology potential of lactobacilli through comparative genomics of 213 strains and associated genera.</title>
        <authorList>
            <person name="Sun Z."/>
            <person name="Harris H.M."/>
            <person name="McCann A."/>
            <person name="Guo C."/>
            <person name="Argimon S."/>
            <person name="Zhang W."/>
            <person name="Yang X."/>
            <person name="Jeffery I.B."/>
            <person name="Cooney J.C."/>
            <person name="Kagawa T.F."/>
            <person name="Liu W."/>
            <person name="Song Y."/>
            <person name="Salvetti E."/>
            <person name="Wrobel A."/>
            <person name="Rasinkangas P."/>
            <person name="Parkhill J."/>
            <person name="Rea M.C."/>
            <person name="O'Sullivan O."/>
            <person name="Ritari J."/>
            <person name="Douillard F.P."/>
            <person name="Paul Ross R."/>
            <person name="Yang R."/>
            <person name="Briner A.E."/>
            <person name="Felis G.E."/>
            <person name="de Vos W.M."/>
            <person name="Barrangou R."/>
            <person name="Klaenhammer T.R."/>
            <person name="Caufield P.W."/>
            <person name="Cui Y."/>
            <person name="Zhang H."/>
            <person name="O'Toole P.W."/>
        </authorList>
    </citation>
    <scope>NUCLEOTIDE SEQUENCE [LARGE SCALE GENOMIC DNA]</scope>
    <source>
        <strain evidence="12 13">NBRC 103219</strain>
    </source>
</reference>
<feature type="active site" evidence="8">
    <location>
        <position position="152"/>
    </location>
</feature>
<dbReference type="InterPro" id="IPR037167">
    <property type="entry name" value="Peptidase_S11_C_sf"/>
</dbReference>
<keyword evidence="5" id="KW-0133">Cell shape</keyword>
<dbReference type="PANTHER" id="PTHR21581">
    <property type="entry name" value="D-ALANYL-D-ALANINE CARBOXYPEPTIDASE"/>
    <property type="match status" value="1"/>
</dbReference>
<evidence type="ECO:0000256" key="2">
    <source>
        <dbReference type="ARBA" id="ARBA00007164"/>
    </source>
</evidence>
<evidence type="ECO:0000256" key="6">
    <source>
        <dbReference type="ARBA" id="ARBA00022984"/>
    </source>
</evidence>
<comment type="function">
    <text evidence="1">Removes C-terminal D-alanyl residues from sugar-peptide cell wall precursors.</text>
</comment>
<keyword evidence="12" id="KW-0645">Protease</keyword>
<keyword evidence="12" id="KW-0121">Carboxypeptidase</keyword>
<dbReference type="InterPro" id="IPR015956">
    <property type="entry name" value="Peniciliin-bd_prot_C_sf"/>
</dbReference>
<dbReference type="GO" id="GO:0008360">
    <property type="term" value="P:regulation of cell shape"/>
    <property type="evidence" value="ECO:0007669"/>
    <property type="project" value="UniProtKB-KW"/>
</dbReference>
<gene>
    <name evidence="12" type="ORF">IV66_GL001101</name>
</gene>
<keyword evidence="6" id="KW-0573">Peptidoglycan synthesis</keyword>
<organism evidence="12 13">
    <name type="scientific">Ligilactobacillus pobuzihii</name>
    <dbReference type="NCBI Taxonomy" id="449659"/>
    <lineage>
        <taxon>Bacteria</taxon>
        <taxon>Bacillati</taxon>
        <taxon>Bacillota</taxon>
        <taxon>Bacilli</taxon>
        <taxon>Lactobacillales</taxon>
        <taxon>Lactobacillaceae</taxon>
        <taxon>Ligilactobacillus</taxon>
    </lineage>
</organism>
<dbReference type="GO" id="GO:0071555">
    <property type="term" value="P:cell wall organization"/>
    <property type="evidence" value="ECO:0007669"/>
    <property type="project" value="UniProtKB-KW"/>
</dbReference>
<keyword evidence="4" id="KW-0378">Hydrolase</keyword>
<dbReference type="STRING" id="449659.IV66_GL001101"/>
<evidence type="ECO:0000259" key="11">
    <source>
        <dbReference type="Pfam" id="PF00768"/>
    </source>
</evidence>
<comment type="similarity">
    <text evidence="2 10">Belongs to the peptidase S11 family.</text>
</comment>
<evidence type="ECO:0000256" key="10">
    <source>
        <dbReference type="RuleBase" id="RU004016"/>
    </source>
</evidence>
<feature type="active site" description="Proton acceptor" evidence="8">
    <location>
        <position position="91"/>
    </location>
</feature>
<dbReference type="GO" id="GO:0009252">
    <property type="term" value="P:peptidoglycan biosynthetic process"/>
    <property type="evidence" value="ECO:0007669"/>
    <property type="project" value="UniProtKB-UniPathway"/>
</dbReference>
<evidence type="ECO:0000256" key="9">
    <source>
        <dbReference type="PIRSR" id="PIRSR618044-2"/>
    </source>
</evidence>
<keyword evidence="3" id="KW-0732">Signal</keyword>
<dbReference type="AlphaFoldDB" id="A0A0R2LB27"/>
<evidence type="ECO:0000256" key="7">
    <source>
        <dbReference type="ARBA" id="ARBA00023316"/>
    </source>
</evidence>
<dbReference type="Proteomes" id="UP000051886">
    <property type="component" value="Unassembled WGS sequence"/>
</dbReference>
<dbReference type="PANTHER" id="PTHR21581:SF11">
    <property type="entry name" value="D-ALANYL-D-ALANINE CARBOXYPEPTIDASE DACA"/>
    <property type="match status" value="1"/>
</dbReference>
<dbReference type="Gene3D" id="2.60.410.10">
    <property type="entry name" value="D-Ala-D-Ala carboxypeptidase, C-terminal domain"/>
    <property type="match status" value="1"/>
</dbReference>
<dbReference type="InterPro" id="IPR001967">
    <property type="entry name" value="Peptidase_S11_N"/>
</dbReference>
<dbReference type="SUPFAM" id="SSF56601">
    <property type="entry name" value="beta-lactamase/transpeptidase-like"/>
    <property type="match status" value="1"/>
</dbReference>
<accession>A0A0R2LB27</accession>
<feature type="domain" description="Peptidase S11 D-alanyl-D-alanine carboxypeptidase A N-terminal" evidence="11">
    <location>
        <begin position="55"/>
        <end position="308"/>
    </location>
</feature>
<name>A0A0R2LB27_9LACO</name>
<dbReference type="PRINTS" id="PR00725">
    <property type="entry name" value="DADACBPTASE1"/>
</dbReference>
<dbReference type="UniPathway" id="UPA00219"/>
<dbReference type="SUPFAM" id="SSF69189">
    <property type="entry name" value="Penicillin-binding protein associated domain"/>
    <property type="match status" value="1"/>
</dbReference>
<dbReference type="Pfam" id="PF00768">
    <property type="entry name" value="Peptidase_S11"/>
    <property type="match status" value="1"/>
</dbReference>
<dbReference type="Gene3D" id="3.40.710.10">
    <property type="entry name" value="DD-peptidase/beta-lactamase superfamily"/>
    <property type="match status" value="1"/>
</dbReference>
<keyword evidence="7" id="KW-0961">Cell wall biogenesis/degradation</keyword>
<dbReference type="InterPro" id="IPR018044">
    <property type="entry name" value="Peptidase_S11"/>
</dbReference>
<evidence type="ECO:0000256" key="3">
    <source>
        <dbReference type="ARBA" id="ARBA00022729"/>
    </source>
</evidence>
<evidence type="ECO:0000256" key="5">
    <source>
        <dbReference type="ARBA" id="ARBA00022960"/>
    </source>
</evidence>